<dbReference type="UniPathway" id="UPA00344"/>
<reference evidence="4 5" key="1">
    <citation type="submission" date="2018-05" db="EMBL/GenBank/DDBJ databases">
        <title>Leucothrix arctica sp. nov., isolated from Arctic seawater.</title>
        <authorList>
            <person name="Choi A."/>
            <person name="Baek K."/>
        </authorList>
    </citation>
    <scope>NUCLEOTIDE SEQUENCE [LARGE SCALE GENOMIC DNA]</scope>
    <source>
        <strain evidence="4 5">IMCC9719</strain>
    </source>
</reference>
<sequence length="78" mass="8621">MKAVRVLYFASLRELVGKSEDSFAIEVPITGESLWCILNKGIDLPESSLLAINHEYADLQTNIHENDEVAFFPPVTGG</sequence>
<dbReference type="Pfam" id="PF02597">
    <property type="entry name" value="ThiS"/>
    <property type="match status" value="1"/>
</dbReference>
<dbReference type="SUPFAM" id="SSF54285">
    <property type="entry name" value="MoaD/ThiS"/>
    <property type="match status" value="1"/>
</dbReference>
<dbReference type="Proteomes" id="UP000245506">
    <property type="component" value="Unassembled WGS sequence"/>
</dbReference>
<dbReference type="GO" id="GO:1990133">
    <property type="term" value="C:molybdopterin adenylyltransferase complex"/>
    <property type="evidence" value="ECO:0007669"/>
    <property type="project" value="TreeGrafter"/>
</dbReference>
<dbReference type="RefSeq" id="WP_109824181.1">
    <property type="nucleotide sequence ID" value="NZ_QGKL01000039.1"/>
</dbReference>
<evidence type="ECO:0000313" key="5">
    <source>
        <dbReference type="Proteomes" id="UP000245506"/>
    </source>
</evidence>
<dbReference type="GO" id="GO:0000166">
    <property type="term" value="F:nucleotide binding"/>
    <property type="evidence" value="ECO:0007669"/>
    <property type="project" value="UniProtKB-KW"/>
</dbReference>
<dbReference type="EMBL" id="QGKL01000039">
    <property type="protein sequence ID" value="PWQ94532.1"/>
    <property type="molecule type" value="Genomic_DNA"/>
</dbReference>
<protein>
    <recommendedName>
        <fullName evidence="3">Molybdopterin synthase sulfur carrier subunit</fullName>
    </recommendedName>
</protein>
<dbReference type="CDD" id="cd00754">
    <property type="entry name" value="Ubl_MoaD"/>
    <property type="match status" value="1"/>
</dbReference>
<keyword evidence="1" id="KW-0547">Nucleotide-binding</keyword>
<proteinExistence type="inferred from homology"/>
<evidence type="ECO:0000256" key="3">
    <source>
        <dbReference type="ARBA" id="ARBA00024247"/>
    </source>
</evidence>
<name>A0A317CEI7_9GAMM</name>
<accession>A0A317CEI7</accession>
<evidence type="ECO:0000313" key="4">
    <source>
        <dbReference type="EMBL" id="PWQ94532.1"/>
    </source>
</evidence>
<dbReference type="InterPro" id="IPR012675">
    <property type="entry name" value="Beta-grasp_dom_sf"/>
</dbReference>
<organism evidence="4 5">
    <name type="scientific">Leucothrix arctica</name>
    <dbReference type="NCBI Taxonomy" id="1481894"/>
    <lineage>
        <taxon>Bacteria</taxon>
        <taxon>Pseudomonadati</taxon>
        <taxon>Pseudomonadota</taxon>
        <taxon>Gammaproteobacteria</taxon>
        <taxon>Thiotrichales</taxon>
        <taxon>Thiotrichaceae</taxon>
        <taxon>Leucothrix</taxon>
    </lineage>
</organism>
<dbReference type="InterPro" id="IPR003749">
    <property type="entry name" value="ThiS/MoaD-like"/>
</dbReference>
<comment type="caution">
    <text evidence="4">The sequence shown here is derived from an EMBL/GenBank/DDBJ whole genome shotgun (WGS) entry which is preliminary data.</text>
</comment>
<dbReference type="InterPro" id="IPR016155">
    <property type="entry name" value="Mopterin_synth/thiamin_S_b"/>
</dbReference>
<evidence type="ECO:0000256" key="1">
    <source>
        <dbReference type="ARBA" id="ARBA00022741"/>
    </source>
</evidence>
<dbReference type="AlphaFoldDB" id="A0A317CEI7"/>
<dbReference type="PANTHER" id="PTHR33359">
    <property type="entry name" value="MOLYBDOPTERIN SYNTHASE SULFUR CARRIER SUBUNIT"/>
    <property type="match status" value="1"/>
</dbReference>
<dbReference type="OrthoDB" id="9801945at2"/>
<gene>
    <name evidence="4" type="ORF">DKT75_14645</name>
</gene>
<comment type="similarity">
    <text evidence="2">Belongs to the MoaD family.</text>
</comment>
<evidence type="ECO:0000256" key="2">
    <source>
        <dbReference type="ARBA" id="ARBA00024200"/>
    </source>
</evidence>
<dbReference type="GO" id="GO:0006777">
    <property type="term" value="P:Mo-molybdopterin cofactor biosynthetic process"/>
    <property type="evidence" value="ECO:0007669"/>
    <property type="project" value="InterPro"/>
</dbReference>
<dbReference type="PANTHER" id="PTHR33359:SF1">
    <property type="entry name" value="MOLYBDOPTERIN SYNTHASE SULFUR CARRIER SUBUNIT"/>
    <property type="match status" value="1"/>
</dbReference>
<dbReference type="InterPro" id="IPR044672">
    <property type="entry name" value="MOCS2A"/>
</dbReference>
<keyword evidence="5" id="KW-1185">Reference proteome</keyword>
<dbReference type="Gene3D" id="3.10.20.30">
    <property type="match status" value="1"/>
</dbReference>